<dbReference type="PANTHER" id="PTHR13856:SF137">
    <property type="entry name" value="GH05942P"/>
    <property type="match status" value="1"/>
</dbReference>
<organism evidence="7 8">
    <name type="scientific">Parthenolecanium corni</name>
    <dbReference type="NCBI Taxonomy" id="536013"/>
    <lineage>
        <taxon>Eukaryota</taxon>
        <taxon>Metazoa</taxon>
        <taxon>Ecdysozoa</taxon>
        <taxon>Arthropoda</taxon>
        <taxon>Hexapoda</taxon>
        <taxon>Insecta</taxon>
        <taxon>Pterygota</taxon>
        <taxon>Neoptera</taxon>
        <taxon>Paraneoptera</taxon>
        <taxon>Hemiptera</taxon>
        <taxon>Sternorrhyncha</taxon>
        <taxon>Coccoidea</taxon>
        <taxon>Coccidae</taxon>
        <taxon>Parthenolecanium</taxon>
    </lineage>
</organism>
<dbReference type="PANTHER" id="PTHR13856">
    <property type="entry name" value="VHS DOMAIN CONTAINING PROTEIN FAMILY"/>
    <property type="match status" value="1"/>
</dbReference>
<dbReference type="Proteomes" id="UP001367676">
    <property type="component" value="Unassembled WGS sequence"/>
</dbReference>
<accession>A0AAN9TIA2</accession>
<dbReference type="InterPro" id="IPR008942">
    <property type="entry name" value="ENTH_VHS"/>
</dbReference>
<evidence type="ECO:0000259" key="5">
    <source>
        <dbReference type="PROSITE" id="PS50179"/>
    </source>
</evidence>
<dbReference type="InterPro" id="IPR038425">
    <property type="entry name" value="GAT_sf"/>
</dbReference>
<dbReference type="CDD" id="cd14233">
    <property type="entry name" value="GAT_TOM1_like"/>
    <property type="match status" value="1"/>
</dbReference>
<dbReference type="CDD" id="cd03565">
    <property type="entry name" value="VHS_Tom1_like"/>
    <property type="match status" value="1"/>
</dbReference>
<evidence type="ECO:0000313" key="8">
    <source>
        <dbReference type="Proteomes" id="UP001367676"/>
    </source>
</evidence>
<dbReference type="Gene3D" id="1.25.40.90">
    <property type="match status" value="1"/>
</dbReference>
<dbReference type="PROSITE" id="PS50179">
    <property type="entry name" value="VHS"/>
    <property type="match status" value="1"/>
</dbReference>
<protein>
    <recommendedName>
        <fullName evidence="9">TOM1-like protein 2</fullName>
    </recommendedName>
</protein>
<evidence type="ECO:0000256" key="1">
    <source>
        <dbReference type="ARBA" id="ARBA00022448"/>
    </source>
</evidence>
<feature type="domain" description="VHS" evidence="5">
    <location>
        <begin position="28"/>
        <end position="161"/>
    </location>
</feature>
<dbReference type="SMART" id="SM00288">
    <property type="entry name" value="VHS"/>
    <property type="match status" value="1"/>
</dbReference>
<sequence>MSSSFLSNVGLNLYNPFTSVVGQKIEEATDSNQASENWALIIEVCDLINGTEDGPKDAIKAIRKRLQQNAGKNYKTILYTLTLLEACVKNCDRKFHVLVCNKEFIQELIKLIGPKNDPPSIVQEKVLNLIQSWADAFHNQPELSAVVQIYNDLKKKGIEFPMTDLDTMAPIHTPRKTVQIRTSPKHYQQSSPTPDIVDSSTISEGVLRLNGEQLAKLRSELDIVRENMTILNEMLTELTPGNEHPSDLELLNQLYNTCKAMQDRLVELISQLANDEVTADLLRMNDLLNNLFLRYSRYEKNRSAQITPQASAPETATLINLDFDGDQTDAKLVNDFNKLNVQASGSKSAQSTTPVKTKPDAEFDMFAQSRGATYESSKKEGSSYEDNLKPNQLIGGLGAITQSRSQPPSLMHRESDFDEMAAWLGEQAAANESESLTSSEFDRFLAERAAAAENLPTEPSSAASPSRNTTSHRNKYSSVPSHIDGSRDFNKRNSDFGNREDVHSDFSDMSKPVFLQIKKQKVNTYQPVEPRTPDQEEIVRYIHNQKTPVESHSSQHGRKKRPKLKRLVIQDPKKNAVALVQKVRENKKASANRNTVEVNVQKLLKLSDSNIAHTNKEKKLLRKIAKSKSKKGCPKTEKKKETPVFTEEDFAKFEKEFFAN</sequence>
<evidence type="ECO:0000256" key="2">
    <source>
        <dbReference type="ARBA" id="ARBA00022927"/>
    </source>
</evidence>
<dbReference type="Pfam" id="PF15684">
    <property type="entry name" value="AROS"/>
    <property type="match status" value="1"/>
</dbReference>
<dbReference type="PROSITE" id="PS50909">
    <property type="entry name" value="GAT"/>
    <property type="match status" value="1"/>
</dbReference>
<dbReference type="Gene3D" id="1.20.58.160">
    <property type="match status" value="1"/>
</dbReference>
<feature type="coiled-coil region" evidence="3">
    <location>
        <begin position="214"/>
        <end position="271"/>
    </location>
</feature>
<gene>
    <name evidence="7" type="ORF">V9T40_007790</name>
</gene>
<evidence type="ECO:0000259" key="6">
    <source>
        <dbReference type="PROSITE" id="PS50909"/>
    </source>
</evidence>
<evidence type="ECO:0000256" key="4">
    <source>
        <dbReference type="SAM" id="MobiDB-lite"/>
    </source>
</evidence>
<dbReference type="GO" id="GO:0043130">
    <property type="term" value="F:ubiquitin binding"/>
    <property type="evidence" value="ECO:0007669"/>
    <property type="project" value="InterPro"/>
</dbReference>
<dbReference type="GO" id="GO:0035091">
    <property type="term" value="F:phosphatidylinositol binding"/>
    <property type="evidence" value="ECO:0007669"/>
    <property type="project" value="InterPro"/>
</dbReference>
<dbReference type="InterPro" id="IPR002014">
    <property type="entry name" value="VHS_dom"/>
</dbReference>
<comment type="caution">
    <text evidence="7">The sequence shown here is derived from an EMBL/GenBank/DDBJ whole genome shotgun (WGS) entry which is preliminary data.</text>
</comment>
<reference evidence="7 8" key="1">
    <citation type="submission" date="2024-03" db="EMBL/GenBank/DDBJ databases">
        <title>Adaptation during the transition from Ophiocordyceps entomopathogen to insect associate is accompanied by gene loss and intensified selection.</title>
        <authorList>
            <person name="Ward C.M."/>
            <person name="Onetto C.A."/>
            <person name="Borneman A.R."/>
        </authorList>
    </citation>
    <scope>NUCLEOTIDE SEQUENCE [LARGE SCALE GENOMIC DNA]</scope>
    <source>
        <strain evidence="7">AWRI1</strain>
        <tissue evidence="7">Single Adult Female</tissue>
    </source>
</reference>
<dbReference type="GO" id="GO:0015031">
    <property type="term" value="P:protein transport"/>
    <property type="evidence" value="ECO:0007669"/>
    <property type="project" value="UniProtKB-KW"/>
</dbReference>
<keyword evidence="1" id="KW-0813">Transport</keyword>
<dbReference type="Pfam" id="PF00790">
    <property type="entry name" value="VHS"/>
    <property type="match status" value="1"/>
</dbReference>
<dbReference type="Pfam" id="PF03127">
    <property type="entry name" value="GAT"/>
    <property type="match status" value="1"/>
</dbReference>
<dbReference type="SUPFAM" id="SSF48464">
    <property type="entry name" value="ENTH/VHS domain"/>
    <property type="match status" value="1"/>
</dbReference>
<dbReference type="GO" id="GO:0030276">
    <property type="term" value="F:clathrin binding"/>
    <property type="evidence" value="ECO:0007669"/>
    <property type="project" value="TreeGrafter"/>
</dbReference>
<keyword evidence="2" id="KW-0653">Protein transport</keyword>
<feature type="compositionally biased region" description="Polar residues" evidence="4">
    <location>
        <begin position="457"/>
        <end position="469"/>
    </location>
</feature>
<dbReference type="SUPFAM" id="SSF89009">
    <property type="entry name" value="GAT-like domain"/>
    <property type="match status" value="1"/>
</dbReference>
<evidence type="ECO:0008006" key="9">
    <source>
        <dbReference type="Google" id="ProtNLM"/>
    </source>
</evidence>
<dbReference type="InterPro" id="IPR023262">
    <property type="entry name" value="AROS"/>
</dbReference>
<keyword evidence="8" id="KW-1185">Reference proteome</keyword>
<dbReference type="GO" id="GO:0016020">
    <property type="term" value="C:membrane"/>
    <property type="evidence" value="ECO:0007669"/>
    <property type="project" value="TreeGrafter"/>
</dbReference>
<dbReference type="InterPro" id="IPR004152">
    <property type="entry name" value="GAT_dom"/>
</dbReference>
<evidence type="ECO:0000313" key="7">
    <source>
        <dbReference type="EMBL" id="KAK7593038.1"/>
    </source>
</evidence>
<feature type="region of interest" description="Disordered" evidence="4">
    <location>
        <begin position="452"/>
        <end position="504"/>
    </location>
</feature>
<dbReference type="GO" id="GO:0007165">
    <property type="term" value="P:signal transduction"/>
    <property type="evidence" value="ECO:0007669"/>
    <property type="project" value="TreeGrafter"/>
</dbReference>
<dbReference type="GO" id="GO:0005768">
    <property type="term" value="C:endosome"/>
    <property type="evidence" value="ECO:0007669"/>
    <property type="project" value="TreeGrafter"/>
</dbReference>
<dbReference type="EMBL" id="JBBCAQ010000020">
    <property type="protein sequence ID" value="KAK7593038.1"/>
    <property type="molecule type" value="Genomic_DNA"/>
</dbReference>
<feature type="compositionally biased region" description="Basic and acidic residues" evidence="4">
    <location>
        <begin position="484"/>
        <end position="504"/>
    </location>
</feature>
<evidence type="ECO:0000256" key="3">
    <source>
        <dbReference type="SAM" id="Coils"/>
    </source>
</evidence>
<dbReference type="AlphaFoldDB" id="A0AAN9TIA2"/>
<name>A0AAN9TIA2_9HEMI</name>
<feature type="domain" description="GAT" evidence="6">
    <location>
        <begin position="212"/>
        <end position="300"/>
    </location>
</feature>
<proteinExistence type="predicted"/>
<keyword evidence="3" id="KW-0175">Coiled coil</keyword>